<keyword evidence="5 7" id="KW-1133">Transmembrane helix</keyword>
<name>A0A679G0B7_9BACL</name>
<accession>A0A679G0B7</accession>
<dbReference type="Pfam" id="PF05402">
    <property type="entry name" value="PqqD"/>
    <property type="match status" value="1"/>
</dbReference>
<dbReference type="InterPro" id="IPR041881">
    <property type="entry name" value="PqqD_sf"/>
</dbReference>
<dbReference type="InterPro" id="IPR008792">
    <property type="entry name" value="PQQD"/>
</dbReference>
<feature type="transmembrane region" description="Helical" evidence="7">
    <location>
        <begin position="243"/>
        <end position="267"/>
    </location>
</feature>
<dbReference type="AlphaFoldDB" id="A0A679G0B7"/>
<evidence type="ECO:0000259" key="8">
    <source>
        <dbReference type="Pfam" id="PF02163"/>
    </source>
</evidence>
<organism evidence="9 10">
    <name type="scientific">Geobacillus subterraneus</name>
    <dbReference type="NCBI Taxonomy" id="129338"/>
    <lineage>
        <taxon>Bacteria</taxon>
        <taxon>Bacillati</taxon>
        <taxon>Bacillota</taxon>
        <taxon>Bacilli</taxon>
        <taxon>Bacillales</taxon>
        <taxon>Anoxybacillaceae</taxon>
        <taxon>Geobacillus</taxon>
    </lineage>
</organism>
<dbReference type="Gene3D" id="1.10.10.1150">
    <property type="entry name" value="Coenzyme PQQ synthesis protein D (PqqD)"/>
    <property type="match status" value="1"/>
</dbReference>
<evidence type="ECO:0000256" key="7">
    <source>
        <dbReference type="SAM" id="Phobius"/>
    </source>
</evidence>
<feature type="domain" description="Peptidase M50" evidence="8">
    <location>
        <begin position="190"/>
        <end position="362"/>
    </location>
</feature>
<protein>
    <recommendedName>
        <fullName evidence="8">Peptidase M50 domain-containing protein</fullName>
    </recommendedName>
</protein>
<keyword evidence="10" id="KW-1185">Reference proteome</keyword>
<evidence type="ECO:0000256" key="3">
    <source>
        <dbReference type="ARBA" id="ARBA00007931"/>
    </source>
</evidence>
<evidence type="ECO:0000256" key="4">
    <source>
        <dbReference type="ARBA" id="ARBA00022692"/>
    </source>
</evidence>
<keyword evidence="4 7" id="KW-0812">Transmembrane</keyword>
<keyword evidence="6 7" id="KW-0472">Membrane</keyword>
<feature type="transmembrane region" description="Helical" evidence="7">
    <location>
        <begin position="343"/>
        <end position="366"/>
    </location>
</feature>
<dbReference type="RefSeq" id="WP_061912239.1">
    <property type="nucleotide sequence ID" value="NZ_AP022557.1"/>
</dbReference>
<evidence type="ECO:0000256" key="6">
    <source>
        <dbReference type="ARBA" id="ARBA00023136"/>
    </source>
</evidence>
<dbReference type="GO" id="GO:0016020">
    <property type="term" value="C:membrane"/>
    <property type="evidence" value="ECO:0007669"/>
    <property type="project" value="UniProtKB-SubCell"/>
</dbReference>
<dbReference type="InterPro" id="IPR008915">
    <property type="entry name" value="Peptidase_M50"/>
</dbReference>
<evidence type="ECO:0000256" key="5">
    <source>
        <dbReference type="ARBA" id="ARBA00022989"/>
    </source>
</evidence>
<evidence type="ECO:0000313" key="9">
    <source>
        <dbReference type="EMBL" id="BBW98534.1"/>
    </source>
</evidence>
<gene>
    <name evidence="9" type="ORF">GsuE55_33670</name>
</gene>
<dbReference type="EMBL" id="AP022557">
    <property type="protein sequence ID" value="BBW98534.1"/>
    <property type="molecule type" value="Genomic_DNA"/>
</dbReference>
<evidence type="ECO:0000256" key="2">
    <source>
        <dbReference type="ARBA" id="ARBA00004141"/>
    </source>
</evidence>
<dbReference type="Proteomes" id="UP000501421">
    <property type="component" value="Chromosome"/>
</dbReference>
<feature type="transmembrane region" description="Helical" evidence="7">
    <location>
        <begin position="273"/>
        <end position="294"/>
    </location>
</feature>
<dbReference type="Pfam" id="PF02163">
    <property type="entry name" value="Peptidase_M50"/>
    <property type="match status" value="1"/>
</dbReference>
<proteinExistence type="inferred from homology"/>
<evidence type="ECO:0000256" key="1">
    <source>
        <dbReference type="ARBA" id="ARBA00001947"/>
    </source>
</evidence>
<evidence type="ECO:0000313" key="10">
    <source>
        <dbReference type="Proteomes" id="UP000501421"/>
    </source>
</evidence>
<comment type="cofactor">
    <cofactor evidence="1">
        <name>Zn(2+)</name>
        <dbReference type="ChEBI" id="CHEBI:29105"/>
    </cofactor>
</comment>
<comment type="subcellular location">
    <subcellularLocation>
        <location evidence="2">Membrane</location>
        <topology evidence="2">Multi-pass membrane protein</topology>
    </subcellularLocation>
</comment>
<feature type="transmembrane region" description="Helical" evidence="7">
    <location>
        <begin position="174"/>
        <end position="195"/>
    </location>
</feature>
<feature type="transmembrane region" description="Helical" evidence="7">
    <location>
        <begin position="215"/>
        <end position="231"/>
    </location>
</feature>
<feature type="transmembrane region" description="Helical" evidence="7">
    <location>
        <begin position="146"/>
        <end position="167"/>
    </location>
</feature>
<comment type="similarity">
    <text evidence="3">Belongs to the peptidase M50B family.</text>
</comment>
<sequence length="371" mass="42970">MDISFKIKESNSNFSLSNPLFLSKDVKMFEVDDETLLFHGQTRKYYKIGKIAKELISQLQTQQSTGEQLVKEISIRFDVKTEEITKNVNEFLKQMIEEGIICTNEGRFDRNKSVHSQRSNKALIKLIKMKNFDRYLSKLSSLLPTMSIKATAVFFILMSVISIVSIISVLRSNYVAPLSGIEFFYLLPWITLHLIGHELSHALVCKKLGGDVREIGFGLLYLVIPVAYVDLTDTYQLKSNKRAFIAVTDPVYDLTMAFISSLFVLYLDGFPKTIAVHFLLIQFMIFCFNCNLLLPSDLYKALENWFKVTNLRNHSLEYLKFTMMNKEKPAYLKGISGIKENFYLLYAILSLFYIASLIFIFVFYYFKIFFD</sequence>
<reference evidence="10" key="1">
    <citation type="journal article" date="2020" name="Microbiol. Resour. Announc.">
        <title>Complete Genome Sequence of Geobacillus sp. Strain E55-1, Isolated from Mine Geyser in Japan.</title>
        <authorList>
            <person name="Miyazaki K."/>
            <person name="Hase E."/>
            <person name="Tokito N."/>
        </authorList>
    </citation>
    <scope>NUCLEOTIDE SEQUENCE [LARGE SCALE GENOMIC DNA]</scope>
    <source>
        <strain evidence="10">E55-1</strain>
    </source>
</reference>
<dbReference type="GO" id="GO:0006508">
    <property type="term" value="P:proteolysis"/>
    <property type="evidence" value="ECO:0007669"/>
    <property type="project" value="InterPro"/>
</dbReference>